<sequence>MPTAKQDSNFAVSVLHVIKEDADSKIEIANAALRLRAVVITPILNKLEANVELNASEEKSLGFLISEHSSDDPQWEGVMQDYSTAEIKNSKELLKELLRRFSAIMDSERIRENNDVNCLCKVVKMITDCSFCYVEHLARTKTGQSKVKFESIYEWIMPTEAELDMRVRRTPEHLAITRGLGMEIGTDIAPRAAIHTPAYRAGKAAFAAADVYQKAKVVVEKYDAAVAAIKLENDSPDSHKTHLAENPALKALEEKMTFYKIPLNPADRPKDFIKRVPVPYIQHLASWGSVNGAPLPLIASASSTAARVLVALHDLGFFYDSLGIFQSRSAGYLAIVLCGVIVYNGHHSVIEVGEIYNRLIDCEAVRHLEALASGEPTGLSEEKMPYYHIGDSGSLVPKALRERVFSEYHRRNQRDLNGAIKLAPGLSRFYDANTMNKKQNASDDSLIGRLMI</sequence>
<dbReference type="EMBL" id="UGNW01000001">
    <property type="protein sequence ID" value="STX32128.1"/>
    <property type="molecule type" value="Genomic_DNA"/>
</dbReference>
<reference evidence="2 4" key="2">
    <citation type="submission" date="2018-06" db="EMBL/GenBank/DDBJ databases">
        <authorList>
            <consortium name="Pathogen Informatics"/>
            <person name="Doyle S."/>
        </authorList>
    </citation>
    <scope>NUCLEOTIDE SEQUENCE [LARGE SCALE GENOMIC DNA]</scope>
    <source>
        <strain evidence="2 4">NCTC12437</strain>
    </source>
</reference>
<dbReference type="RefSeq" id="WP_058522196.1">
    <property type="nucleotide sequence ID" value="NZ_CAAAHV010000032.1"/>
</dbReference>
<keyword evidence="3" id="KW-1185">Reference proteome</keyword>
<dbReference type="Proteomes" id="UP000054735">
    <property type="component" value="Unassembled WGS sequence"/>
</dbReference>
<evidence type="ECO:0000313" key="1">
    <source>
        <dbReference type="EMBL" id="KTC76001.1"/>
    </source>
</evidence>
<dbReference type="STRING" id="28083.Lbir_0070"/>
<dbReference type="AlphaFoldDB" id="A0A378IA66"/>
<dbReference type="OrthoDB" id="5645403at2"/>
<gene>
    <name evidence="1" type="ORF">Lbir_0070</name>
    <name evidence="2" type="ORF">NCTC12437_01906</name>
</gene>
<organism evidence="2 4">
    <name type="scientific">Legionella birminghamensis</name>
    <dbReference type="NCBI Taxonomy" id="28083"/>
    <lineage>
        <taxon>Bacteria</taxon>
        <taxon>Pseudomonadati</taxon>
        <taxon>Pseudomonadota</taxon>
        <taxon>Gammaproteobacteria</taxon>
        <taxon>Legionellales</taxon>
        <taxon>Legionellaceae</taxon>
        <taxon>Legionella</taxon>
    </lineage>
</organism>
<accession>A0A378IA66</accession>
<reference evidence="1 3" key="1">
    <citation type="submission" date="2015-11" db="EMBL/GenBank/DDBJ databases">
        <title>Genomic analysis of 38 Legionella species identifies large and diverse effector repertoires.</title>
        <authorList>
            <person name="Burstein D."/>
            <person name="Amaro F."/>
            <person name="Zusman T."/>
            <person name="Lifshitz Z."/>
            <person name="Cohen O."/>
            <person name="Gilbert J.A."/>
            <person name="Pupko T."/>
            <person name="Shuman H.A."/>
            <person name="Segal G."/>
        </authorList>
    </citation>
    <scope>NUCLEOTIDE SEQUENCE [LARGE SCALE GENOMIC DNA]</scope>
    <source>
        <strain evidence="1 3">CDC#1407-AL-14</strain>
    </source>
</reference>
<protein>
    <submittedName>
        <fullName evidence="2">Uncharacterized protein</fullName>
    </submittedName>
</protein>
<dbReference type="EMBL" id="LNXT01000001">
    <property type="protein sequence ID" value="KTC76001.1"/>
    <property type="molecule type" value="Genomic_DNA"/>
</dbReference>
<evidence type="ECO:0000313" key="4">
    <source>
        <dbReference type="Proteomes" id="UP000255066"/>
    </source>
</evidence>
<dbReference type="Proteomes" id="UP000255066">
    <property type="component" value="Unassembled WGS sequence"/>
</dbReference>
<name>A0A378IA66_9GAMM</name>
<evidence type="ECO:0000313" key="3">
    <source>
        <dbReference type="Proteomes" id="UP000054735"/>
    </source>
</evidence>
<evidence type="ECO:0000313" key="2">
    <source>
        <dbReference type="EMBL" id="STX32128.1"/>
    </source>
</evidence>
<proteinExistence type="predicted"/>